<evidence type="ECO:0000313" key="1">
    <source>
        <dbReference type="EMBL" id="SOC56910.1"/>
    </source>
</evidence>
<proteinExistence type="predicted"/>
<dbReference type="RefSeq" id="WP_097023584.1">
    <property type="nucleotide sequence ID" value="NZ_OBQJ01000008.1"/>
</dbReference>
<sequence>MDSTPRMRMFAGPNGSGKSTIKDVIPTQLKGVYINPDDIERGAKDTGAIYFSDYSVDISKATIEDYFYHSPLTKKGSLAPQLRTITFEDNCISFSATEPNSYIASIASSLIREQLIASQTSFTFETVMSSEDKIQVMRAARDAGFKNYLYYIATDDPTINVQRVQNRVNIGGHPVPEDKICQRYYRSLELLVSAIKLTDRAFLFDNSGNESIWIAEVTPEGEIETKVEELPDWFYNSIVQKLAPS</sequence>
<dbReference type="Gene3D" id="3.40.50.300">
    <property type="entry name" value="P-loop containing nucleotide triphosphate hydrolases"/>
    <property type="match status" value="1"/>
</dbReference>
<reference evidence="1 2" key="1">
    <citation type="submission" date="2017-08" db="EMBL/GenBank/DDBJ databases">
        <authorList>
            <person name="de Groot N.N."/>
        </authorList>
    </citation>
    <scope>NUCLEOTIDE SEQUENCE [LARGE SCALE GENOMIC DNA]</scope>
    <source>
        <strain evidence="1 2">USBA 855</strain>
    </source>
</reference>
<evidence type="ECO:0000313" key="2">
    <source>
        <dbReference type="Proteomes" id="UP000219023"/>
    </source>
</evidence>
<gene>
    <name evidence="1" type="ORF">SAMN05421509_1084</name>
</gene>
<dbReference type="PANTHER" id="PTHR39206:SF1">
    <property type="entry name" value="SLL8004 PROTEIN"/>
    <property type="match status" value="1"/>
</dbReference>
<organism evidence="1 2">
    <name type="scientific">Chromohalobacter canadensis</name>
    <dbReference type="NCBI Taxonomy" id="141389"/>
    <lineage>
        <taxon>Bacteria</taxon>
        <taxon>Pseudomonadati</taxon>
        <taxon>Pseudomonadota</taxon>
        <taxon>Gammaproteobacteria</taxon>
        <taxon>Oceanospirillales</taxon>
        <taxon>Halomonadaceae</taxon>
        <taxon>Chromohalobacter</taxon>
    </lineage>
</organism>
<dbReference type="EMBL" id="OBQJ01000008">
    <property type="protein sequence ID" value="SOC56910.1"/>
    <property type="molecule type" value="Genomic_DNA"/>
</dbReference>
<dbReference type="PANTHER" id="PTHR39206">
    <property type="entry name" value="SLL8004 PROTEIN"/>
    <property type="match status" value="1"/>
</dbReference>
<dbReference type="Proteomes" id="UP000219023">
    <property type="component" value="Unassembled WGS sequence"/>
</dbReference>
<accession>A0A285VS57</accession>
<dbReference type="InterPro" id="IPR027417">
    <property type="entry name" value="P-loop_NTPase"/>
</dbReference>
<protein>
    <submittedName>
        <fullName evidence="1">Predicted ABC-type ATPase</fullName>
    </submittedName>
</protein>
<dbReference type="OrthoDB" id="9791543at2"/>
<dbReference type="AlphaFoldDB" id="A0A285VS57"/>
<name>A0A285VS57_9GAMM</name>
<dbReference type="SUPFAM" id="SSF52540">
    <property type="entry name" value="P-loop containing nucleoside triphosphate hydrolases"/>
    <property type="match status" value="1"/>
</dbReference>